<accession>A0A846N316</accession>
<dbReference type="AlphaFoldDB" id="A0A846N316"/>
<dbReference type="EMBL" id="JAASRM010000001">
    <property type="protein sequence ID" value="NIK89507.1"/>
    <property type="molecule type" value="Genomic_DNA"/>
</dbReference>
<protein>
    <submittedName>
        <fullName evidence="2">Uncharacterized protein</fullName>
    </submittedName>
</protein>
<name>A0A846N316_9PROT</name>
<evidence type="ECO:0000313" key="3">
    <source>
        <dbReference type="Proteomes" id="UP000570514"/>
    </source>
</evidence>
<reference evidence="2 3" key="1">
    <citation type="submission" date="2020-03" db="EMBL/GenBank/DDBJ databases">
        <title>Genomic Encyclopedia of Type Strains, Phase IV (KMG-IV): sequencing the most valuable type-strain genomes for metagenomic binning, comparative biology and taxonomic classification.</title>
        <authorList>
            <person name="Goeker M."/>
        </authorList>
    </citation>
    <scope>NUCLEOTIDE SEQUENCE [LARGE SCALE GENOMIC DNA]</scope>
    <source>
        <strain evidence="2 3">DSM 19867</strain>
    </source>
</reference>
<sequence length="87" mass="9692">MHRICTCRLRRRDYLVGIEVGILNAATAQPDNAPNSQHRRGETVRIGSSHSTRNTHLIERANDAAGNLSTISDEDRFEHDSGRAIPD</sequence>
<keyword evidence="3" id="KW-1185">Reference proteome</keyword>
<comment type="caution">
    <text evidence="2">The sequence shown here is derived from an EMBL/GenBank/DDBJ whole genome shotgun (WGS) entry which is preliminary data.</text>
</comment>
<feature type="compositionally biased region" description="Polar residues" evidence="1">
    <location>
        <begin position="46"/>
        <end position="55"/>
    </location>
</feature>
<dbReference type="Proteomes" id="UP000570514">
    <property type="component" value="Unassembled WGS sequence"/>
</dbReference>
<organism evidence="2 3">
    <name type="scientific">Rhizomicrobium palustre</name>
    <dbReference type="NCBI Taxonomy" id="189966"/>
    <lineage>
        <taxon>Bacteria</taxon>
        <taxon>Pseudomonadati</taxon>
        <taxon>Pseudomonadota</taxon>
        <taxon>Alphaproteobacteria</taxon>
        <taxon>Micropepsales</taxon>
        <taxon>Micropepsaceae</taxon>
        <taxon>Rhizomicrobium</taxon>
    </lineage>
</organism>
<feature type="compositionally biased region" description="Basic and acidic residues" evidence="1">
    <location>
        <begin position="73"/>
        <end position="87"/>
    </location>
</feature>
<evidence type="ECO:0000256" key="1">
    <source>
        <dbReference type="SAM" id="MobiDB-lite"/>
    </source>
</evidence>
<proteinExistence type="predicted"/>
<evidence type="ECO:0000313" key="2">
    <source>
        <dbReference type="EMBL" id="NIK89507.1"/>
    </source>
</evidence>
<gene>
    <name evidence="2" type="ORF">FHS83_002825</name>
</gene>
<feature type="region of interest" description="Disordered" evidence="1">
    <location>
        <begin position="28"/>
        <end position="87"/>
    </location>
</feature>